<sequence>MQHETAAHLSTSDVVIVGAGPVGMLLASELALGGVSVQVLERTIKASDTIKAGSINIASAEILARRGLLDRAREAHRRGIAELAKVMATSIGVAPEQALQFATRKAVRAGHFSAIALDNEKLDADNPDIAGHSEASDATLIVQREIEALLCEHAANLNVPIHRGVEVTGVEQTEDSVTVHTDAGDVSTRYVVGCDGGRSVVRRSLGFDFPGSDPEITGRQAVVDLDDVSKLKFGWNWSLKGVYRYGPLPGIVLTVEFDGPPADRSSEVTADEIQASLQRTSGTDVKVTKLHGQATRWTDNARQVSVYRKGRVLLAGDAAHVHSPFSGQGLNLGMGDATNLGWKLAATIAGWAPEGLLDTYQAERHPIGAEVLEWTRGQVALMRPDPKVGPLRRVVADLMGTRDGMTAIVNKISGVLQRVDLPESHKPASDPLLGRLIPDVALANGVSLRSAFTSGKFVLLDRTIGAVFIAAAAPWKDRTIFIDDRSDMQVKGASAMLVRPDGVIVWVSRTDDQVDPEKLSAALQTWAGRADSN</sequence>
<dbReference type="EMBL" id="CP030840">
    <property type="protein sequence ID" value="AXC15697.1"/>
    <property type="molecule type" value="Genomic_DNA"/>
</dbReference>
<dbReference type="Gene3D" id="3.40.30.120">
    <property type="match status" value="1"/>
</dbReference>
<evidence type="ECO:0000313" key="6">
    <source>
        <dbReference type="Proteomes" id="UP000253606"/>
    </source>
</evidence>
<evidence type="ECO:0000313" key="5">
    <source>
        <dbReference type="EMBL" id="AXC15697.1"/>
    </source>
</evidence>
<comment type="cofactor">
    <cofactor evidence="1">
        <name>FAD</name>
        <dbReference type="ChEBI" id="CHEBI:57692"/>
    </cofactor>
</comment>
<dbReference type="GO" id="GO:0016709">
    <property type="term" value="F:oxidoreductase activity, acting on paired donors, with incorporation or reduction of molecular oxygen, NAD(P)H as one donor, and incorporation of one atom of oxygen"/>
    <property type="evidence" value="ECO:0007669"/>
    <property type="project" value="UniProtKB-ARBA"/>
</dbReference>
<reference evidence="5 6" key="1">
    <citation type="journal article" date="2018" name="Front. Microbiol.">
        <title>Hydrolytic Capabilities as a Key to Environmental Success: Chitinolytic and Cellulolytic Acidobacteria From Acidic Sub-arctic Soils and Boreal Peatlands.</title>
        <authorList>
            <person name="Belova S.E."/>
            <person name="Ravin N.V."/>
            <person name="Pankratov T.A."/>
            <person name="Rakitin A.L."/>
            <person name="Ivanova A.A."/>
            <person name="Beletsky A.V."/>
            <person name="Mardanov A.V."/>
            <person name="Sinninghe Damste J.S."/>
            <person name="Dedysh S.N."/>
        </authorList>
    </citation>
    <scope>NUCLEOTIDE SEQUENCE [LARGE SCALE GENOMIC DNA]</scope>
    <source>
        <strain evidence="5 6">SBC82</strain>
    </source>
</reference>
<feature type="domain" description="FAD-binding" evidence="4">
    <location>
        <begin position="12"/>
        <end position="375"/>
    </location>
</feature>
<dbReference type="PRINTS" id="PR00420">
    <property type="entry name" value="RNGMNOXGNASE"/>
</dbReference>
<dbReference type="SUPFAM" id="SSF51905">
    <property type="entry name" value="FAD/NAD(P)-binding domain"/>
    <property type="match status" value="1"/>
</dbReference>
<name>A0A2Z5GA23_9BACT</name>
<proteinExistence type="predicted"/>
<dbReference type="Pfam" id="PF21274">
    <property type="entry name" value="Rng_hyd_C"/>
    <property type="match status" value="1"/>
</dbReference>
<evidence type="ECO:0000256" key="2">
    <source>
        <dbReference type="ARBA" id="ARBA00022630"/>
    </source>
</evidence>
<keyword evidence="2" id="KW-0285">Flavoprotein</keyword>
<dbReference type="Proteomes" id="UP000253606">
    <property type="component" value="Chromosome"/>
</dbReference>
<dbReference type="OrthoDB" id="9766816at2"/>
<dbReference type="RefSeq" id="WP_114210321.1">
    <property type="nucleotide sequence ID" value="NZ_CP030840.1"/>
</dbReference>
<dbReference type="AlphaFoldDB" id="A0A2Z5GA23"/>
<dbReference type="InterPro" id="IPR050641">
    <property type="entry name" value="RIFMO-like"/>
</dbReference>
<keyword evidence="6" id="KW-1185">Reference proteome</keyword>
<protein>
    <submittedName>
        <fullName evidence="5">Oxygenase</fullName>
    </submittedName>
</protein>
<dbReference type="PANTHER" id="PTHR43004:SF19">
    <property type="entry name" value="BINDING MONOOXYGENASE, PUTATIVE (JCVI)-RELATED"/>
    <property type="match status" value="1"/>
</dbReference>
<evidence type="ECO:0000256" key="3">
    <source>
        <dbReference type="ARBA" id="ARBA00022827"/>
    </source>
</evidence>
<accession>A0A2Z5GA23</accession>
<gene>
    <name evidence="5" type="ORF">ACPOL_6471</name>
</gene>
<dbReference type="InterPro" id="IPR002938">
    <property type="entry name" value="FAD-bd"/>
</dbReference>
<dbReference type="InterPro" id="IPR036188">
    <property type="entry name" value="FAD/NAD-bd_sf"/>
</dbReference>
<dbReference type="Gene3D" id="3.50.50.60">
    <property type="entry name" value="FAD/NAD(P)-binding domain"/>
    <property type="match status" value="2"/>
</dbReference>
<dbReference type="KEGG" id="abas:ACPOL_6471"/>
<evidence type="ECO:0000259" key="4">
    <source>
        <dbReference type="Pfam" id="PF01494"/>
    </source>
</evidence>
<organism evidence="5 6">
    <name type="scientific">Acidisarcina polymorpha</name>
    <dbReference type="NCBI Taxonomy" id="2211140"/>
    <lineage>
        <taxon>Bacteria</taxon>
        <taxon>Pseudomonadati</taxon>
        <taxon>Acidobacteriota</taxon>
        <taxon>Terriglobia</taxon>
        <taxon>Terriglobales</taxon>
        <taxon>Acidobacteriaceae</taxon>
        <taxon>Acidisarcina</taxon>
    </lineage>
</organism>
<evidence type="ECO:0000256" key="1">
    <source>
        <dbReference type="ARBA" id="ARBA00001974"/>
    </source>
</evidence>
<keyword evidence="3" id="KW-0274">FAD</keyword>
<dbReference type="GO" id="GO:0071949">
    <property type="term" value="F:FAD binding"/>
    <property type="evidence" value="ECO:0007669"/>
    <property type="project" value="InterPro"/>
</dbReference>
<dbReference type="PANTHER" id="PTHR43004">
    <property type="entry name" value="TRK SYSTEM POTASSIUM UPTAKE PROTEIN"/>
    <property type="match status" value="1"/>
</dbReference>
<dbReference type="Pfam" id="PF01494">
    <property type="entry name" value="FAD_binding_3"/>
    <property type="match status" value="1"/>
</dbReference>